<evidence type="ECO:0000256" key="9">
    <source>
        <dbReference type="SAM" id="Phobius"/>
    </source>
</evidence>
<evidence type="ECO:0000256" key="3">
    <source>
        <dbReference type="ARBA" id="ARBA00022490"/>
    </source>
</evidence>
<feature type="transmembrane region" description="Helical" evidence="9">
    <location>
        <begin position="21"/>
        <end position="44"/>
    </location>
</feature>
<proteinExistence type="inferred from homology"/>
<dbReference type="Proteomes" id="UP001165289">
    <property type="component" value="Unassembled WGS sequence"/>
</dbReference>
<keyword evidence="9" id="KW-0812">Transmembrane</keyword>
<keyword evidence="11" id="KW-1185">Reference proteome</keyword>
<evidence type="ECO:0000256" key="5">
    <source>
        <dbReference type="ARBA" id="ARBA00022679"/>
    </source>
</evidence>
<evidence type="ECO:0000256" key="8">
    <source>
        <dbReference type="RuleBase" id="RU003802"/>
    </source>
</evidence>
<dbReference type="EMBL" id="JAKMXF010000298">
    <property type="protein sequence ID" value="KAI6652551.1"/>
    <property type="molecule type" value="Genomic_DNA"/>
</dbReference>
<sequence>MLIAFKQLTNKINKLITEKTSLKICLYSLYTLPFISLASIPLLLQTRDMAWRAHGDSNEDLVDQLKANGIVKSPRIEVVMKRVDRGNFITYNPYKDSPQSINYQATISAPHMHAYALEMLQDNLQEGMNALDVGSGSGYLSVCMSLLVGDKGKVVGIEHIKELVDYSIKNTNKCHADLLTIGQLEYVVGDGRLGFLPTAPYDAIHVGAAADEVPQALLDQLKPGGRLVIPVGPQGGNQHLMKYTKTIDGKIEKASLMGVMYVPLTSKEKQISHWK</sequence>
<dbReference type="Pfam" id="PF01135">
    <property type="entry name" value="PCMT"/>
    <property type="match status" value="1"/>
</dbReference>
<dbReference type="PROSITE" id="PS01279">
    <property type="entry name" value="PCMT"/>
    <property type="match status" value="1"/>
</dbReference>
<keyword evidence="5 8" id="KW-0808">Transferase</keyword>
<dbReference type="PANTHER" id="PTHR11579">
    <property type="entry name" value="PROTEIN-L-ISOASPARTATE O-METHYLTRANSFERASE"/>
    <property type="match status" value="1"/>
</dbReference>
<dbReference type="SUPFAM" id="SSF53335">
    <property type="entry name" value="S-adenosyl-L-methionine-dependent methyltransferases"/>
    <property type="match status" value="1"/>
</dbReference>
<keyword evidence="9" id="KW-1133">Transmembrane helix</keyword>
<dbReference type="CDD" id="cd02440">
    <property type="entry name" value="AdoMet_MTases"/>
    <property type="match status" value="1"/>
</dbReference>
<gene>
    <name evidence="10" type="ORF">LOD99_4336</name>
</gene>
<dbReference type="PANTHER" id="PTHR11579:SF0">
    <property type="entry name" value="PROTEIN-L-ISOASPARTATE(D-ASPARTATE) O-METHYLTRANSFERASE"/>
    <property type="match status" value="1"/>
</dbReference>
<organism evidence="10 11">
    <name type="scientific">Oopsacas minuta</name>
    <dbReference type="NCBI Taxonomy" id="111878"/>
    <lineage>
        <taxon>Eukaryota</taxon>
        <taxon>Metazoa</taxon>
        <taxon>Porifera</taxon>
        <taxon>Hexactinellida</taxon>
        <taxon>Hexasterophora</taxon>
        <taxon>Lyssacinosida</taxon>
        <taxon>Leucopsacidae</taxon>
        <taxon>Oopsacas</taxon>
    </lineage>
</organism>
<dbReference type="EC" id="2.1.1.77" evidence="8"/>
<comment type="subcellular location">
    <subcellularLocation>
        <location evidence="1">Cytoplasm</location>
    </subcellularLocation>
</comment>
<dbReference type="GO" id="GO:0032259">
    <property type="term" value="P:methylation"/>
    <property type="evidence" value="ECO:0007669"/>
    <property type="project" value="UniProtKB-KW"/>
</dbReference>
<evidence type="ECO:0000313" key="11">
    <source>
        <dbReference type="Proteomes" id="UP001165289"/>
    </source>
</evidence>
<keyword evidence="6 8" id="KW-0949">S-adenosyl-L-methionine</keyword>
<dbReference type="NCBIfam" id="TIGR00080">
    <property type="entry name" value="pimt"/>
    <property type="match status" value="1"/>
</dbReference>
<protein>
    <recommendedName>
        <fullName evidence="8">Protein-L-isoaspartate O-methyltransferase</fullName>
        <ecNumber evidence="8">2.1.1.77</ecNumber>
    </recommendedName>
</protein>
<dbReference type="AlphaFoldDB" id="A0AAV7JUH6"/>
<name>A0AAV7JUH6_9METZ</name>
<keyword evidence="4 8" id="KW-0489">Methyltransferase</keyword>
<keyword evidence="3" id="KW-0963">Cytoplasm</keyword>
<accession>A0AAV7JUH6</accession>
<dbReference type="GO" id="GO:0004719">
    <property type="term" value="F:protein-L-isoaspartate (D-aspartate) O-methyltransferase activity"/>
    <property type="evidence" value="ECO:0007669"/>
    <property type="project" value="UniProtKB-UniRule"/>
</dbReference>
<comment type="caution">
    <text evidence="10">The sequence shown here is derived from an EMBL/GenBank/DDBJ whole genome shotgun (WGS) entry which is preliminary data.</text>
</comment>
<evidence type="ECO:0000256" key="2">
    <source>
        <dbReference type="ARBA" id="ARBA00005369"/>
    </source>
</evidence>
<dbReference type="Gene3D" id="3.40.50.150">
    <property type="entry name" value="Vaccinia Virus protein VP39"/>
    <property type="match status" value="1"/>
</dbReference>
<evidence type="ECO:0000256" key="6">
    <source>
        <dbReference type="ARBA" id="ARBA00022691"/>
    </source>
</evidence>
<dbReference type="InterPro" id="IPR029063">
    <property type="entry name" value="SAM-dependent_MTases_sf"/>
</dbReference>
<keyword evidence="9" id="KW-0472">Membrane</keyword>
<evidence type="ECO:0000313" key="10">
    <source>
        <dbReference type="EMBL" id="KAI6652551.1"/>
    </source>
</evidence>
<reference evidence="10 11" key="1">
    <citation type="journal article" date="2023" name="BMC Biol.">
        <title>The compact genome of the sponge Oopsacas minuta (Hexactinellida) is lacking key metazoan core genes.</title>
        <authorList>
            <person name="Santini S."/>
            <person name="Schenkelaars Q."/>
            <person name="Jourda C."/>
            <person name="Duchesne M."/>
            <person name="Belahbib H."/>
            <person name="Rocher C."/>
            <person name="Selva M."/>
            <person name="Riesgo A."/>
            <person name="Vervoort M."/>
            <person name="Leys S.P."/>
            <person name="Kodjabachian L."/>
            <person name="Le Bivic A."/>
            <person name="Borchiellini C."/>
            <person name="Claverie J.M."/>
            <person name="Renard E."/>
        </authorList>
    </citation>
    <scope>NUCLEOTIDE SEQUENCE [LARGE SCALE GENOMIC DNA]</scope>
    <source>
        <strain evidence="10">SPO-2</strain>
    </source>
</reference>
<comment type="catalytic activity">
    <reaction evidence="7">
        <text>[protein]-L-isoaspartate + S-adenosyl-L-methionine = [protein]-L-isoaspartate alpha-methyl ester + S-adenosyl-L-homocysteine</text>
        <dbReference type="Rhea" id="RHEA:12705"/>
        <dbReference type="Rhea" id="RHEA-COMP:12143"/>
        <dbReference type="Rhea" id="RHEA-COMP:12144"/>
        <dbReference type="ChEBI" id="CHEBI:57856"/>
        <dbReference type="ChEBI" id="CHEBI:59789"/>
        <dbReference type="ChEBI" id="CHEBI:90596"/>
        <dbReference type="ChEBI" id="CHEBI:90598"/>
        <dbReference type="EC" id="2.1.1.77"/>
    </reaction>
    <physiologicalReaction direction="left-to-right" evidence="7">
        <dbReference type="Rhea" id="RHEA:12706"/>
    </physiologicalReaction>
</comment>
<comment type="similarity">
    <text evidence="2 8">Belongs to the methyltransferase superfamily. L-isoaspartyl/D-aspartyl protein methyltransferase family.</text>
</comment>
<evidence type="ECO:0000256" key="1">
    <source>
        <dbReference type="ARBA" id="ARBA00004496"/>
    </source>
</evidence>
<evidence type="ECO:0000256" key="4">
    <source>
        <dbReference type="ARBA" id="ARBA00022603"/>
    </source>
</evidence>
<dbReference type="InterPro" id="IPR000682">
    <property type="entry name" value="PCMT"/>
</dbReference>
<dbReference type="FunFam" id="3.40.50.150:FF:000027">
    <property type="entry name" value="Protein-L-isoaspartate O-methyltransferase"/>
    <property type="match status" value="1"/>
</dbReference>
<dbReference type="GO" id="GO:0005737">
    <property type="term" value="C:cytoplasm"/>
    <property type="evidence" value="ECO:0007669"/>
    <property type="project" value="UniProtKB-SubCell"/>
</dbReference>
<evidence type="ECO:0000256" key="7">
    <source>
        <dbReference type="ARBA" id="ARBA00035815"/>
    </source>
</evidence>